<dbReference type="InterPro" id="IPR009612">
    <property type="entry name" value="IcmF-rel"/>
</dbReference>
<evidence type="ECO:0000313" key="6">
    <source>
        <dbReference type="EMBL" id="BAX60997.1"/>
    </source>
</evidence>
<feature type="transmembrane region" description="Helical" evidence="2">
    <location>
        <begin position="77"/>
        <end position="96"/>
    </location>
</feature>
<feature type="compositionally biased region" description="Pro residues" evidence="1">
    <location>
        <begin position="1303"/>
        <end position="1312"/>
    </location>
</feature>
<dbReference type="InterPro" id="IPR010623">
    <property type="entry name" value="IcmF_C"/>
</dbReference>
<dbReference type="NCBIfam" id="TIGR03348">
    <property type="entry name" value="VI_IcmF"/>
    <property type="match status" value="1"/>
</dbReference>
<feature type="transmembrane region" description="Helical" evidence="2">
    <location>
        <begin position="108"/>
        <end position="127"/>
    </location>
</feature>
<keyword evidence="2" id="KW-0472">Membrane</keyword>
<evidence type="ECO:0000259" key="3">
    <source>
        <dbReference type="Pfam" id="PF06744"/>
    </source>
</evidence>
<organism evidence="6 7">
    <name type="scientific">Burkholderia stabilis</name>
    <dbReference type="NCBI Taxonomy" id="95485"/>
    <lineage>
        <taxon>Bacteria</taxon>
        <taxon>Pseudomonadati</taxon>
        <taxon>Pseudomonadota</taxon>
        <taxon>Betaproteobacteria</taxon>
        <taxon>Burkholderiales</taxon>
        <taxon>Burkholderiaceae</taxon>
        <taxon>Burkholderia</taxon>
        <taxon>Burkholderia cepacia complex</taxon>
    </lineage>
</organism>
<feature type="domain" description="Type VI secretion system IcmF C-terminal" evidence="3">
    <location>
        <begin position="1169"/>
        <end position="1272"/>
    </location>
</feature>
<keyword evidence="2" id="KW-0812">Transmembrane</keyword>
<keyword evidence="2" id="KW-1133">Transmembrane helix</keyword>
<dbReference type="InterPro" id="IPR027417">
    <property type="entry name" value="P-loop_NTPase"/>
</dbReference>
<dbReference type="SUPFAM" id="SSF52540">
    <property type="entry name" value="P-loop containing nucleoside triphosphate hydrolases"/>
    <property type="match status" value="1"/>
</dbReference>
<evidence type="ECO:0000259" key="4">
    <source>
        <dbReference type="Pfam" id="PF06761"/>
    </source>
</evidence>
<gene>
    <name evidence="6" type="ORF">BSFP_038630</name>
</gene>
<sequence>MTQTASITGSLKKVFALLRSRQVLVAVAVVIAALAIWWIGPLLGFGKFEPLAGVHVRICVIAVLLAGWVLWRVRWSLRIAAMMFVCVLLWFATPDITVGRSQPLASPASRIGAIAVVLLAFAVHMTYRQWRRTQSDRRILQRILRLGRRGERPIAAERLAEIKRIATIAIAQLKARRISRWEIARLFQPRRYLYTLPWYIVLGSQGTGKTSVLRQASLTFPLDERIQSTLAPTGRDAMPGWWVTNDAVLIDTAGYYSRHGTSRYPLPASSIQSDARESLAQRGNRRALVDMTEWQGFLGILAKLRPGMPINGVVLTVDVAVLAHADPQVRIAEGDALRARLAEAHKTLGIEFPVWLIVTKIDRLTGFAEYARALPDEVRNRGWGFVLPDGHDAQSSAKLRTCCESKLTQLVDSLADHVHTRLLDETDPACCGRLAALPEALTASIKPLTELVMGIFDEIIDDAPADRTMLRGVWLTSAMRAGNTISVERHTVLQRMVGAARVASPQTKLTGPGSYFLRDVLNRIVSEAHLVQPNRRWENRRRLQRLIGHGLVWLVSAGLAAGIWDSIGQSRQNLIALGQKAQTLTDRLTHLDPASSSMRVLPDVLSAAQNLLISTSLDRLNPGNEFRFGLGMSPEIRADMRLTYDTLVDRLLLPQVVRRMEAVMTQAVARHDQKAGYDTLRVYLMLYDEKRYNAHDVEAWVLDDWAHADSAAALGGRALMLPHIQQLFSGARSIQPTVIRHEGLIRQVRAFLDGSNVTDRLYERAKGMVGKDAPDDVTLLSVIGPAAGTEFTRASGKPLSSGVPGLFTRDGYHNLFDKRLPEFVQAVREDDAWVMGQSSRNVDQHSVAGKLADADDSLTQAIRRQYLLEYAQQWDDFLGDIRIVGGISLSFDLQILRRFAAPDSPLTRLARSAVRETTLTELTTESEQSQMQKVANQIGQTVDTMLGRRASAPLERELVDNHFAALREVVTGHAFVQAGTALVGPNDKTGLDGVAELLSAWYSALTVADNALSNNSLPPESNTASRLKMMAGTMPAPFRSVLLQLATNGSREISEGIGQLLSRQMQAEIGDVCRLTIEGYYPFNPDSDRDVSRADFTRMFASGGVLDNFFTRTLAPFVDTSAKPWRYRTLSGATEPVYGPDLEPFEHTQAIREIFFNDPDGKQFGWKADIRIPELDPTIMSLSLDIDGQALLYRHGPVTPLAVKWPGSRGGLSAGIAASPSIHGDASTIREEGPWALLRLLRKGSVVPTATLGRTRVSFDFDGRKAVLDITSAGSVKNPLTSDVLLRFRCPSSMPVFGLSDSGPPPGLPPGMLPTGATSAFH</sequence>
<feature type="transmembrane region" description="Helical" evidence="2">
    <location>
        <begin position="52"/>
        <end position="70"/>
    </location>
</feature>
<dbReference type="RefSeq" id="WP_096473608.1">
    <property type="nucleotide sequence ID" value="NZ_AP018112.1"/>
</dbReference>
<name>A0A1Y1BTX2_9BURK</name>
<reference evidence="6 7" key="1">
    <citation type="journal article" date="2017" name="Genome Announc.">
        <title>Complete Genome Sequence of Burkholderia stabilis FERMP-21014.</title>
        <authorList>
            <person name="Konishi K."/>
            <person name="Kumagai T."/>
            <person name="Sakasegawa S."/>
            <person name="Tamura T."/>
        </authorList>
    </citation>
    <scope>NUCLEOTIDE SEQUENCE [LARGE SCALE GENOMIC DNA]</scope>
    <source>
        <strain evidence="6 7">FERMP-21014</strain>
    </source>
</reference>
<feature type="region of interest" description="Disordered" evidence="1">
    <location>
        <begin position="1300"/>
        <end position="1322"/>
    </location>
</feature>
<dbReference type="PANTHER" id="PTHR36153:SF1">
    <property type="entry name" value="TYPE VI SECRETION SYSTEM COMPONENT TSSM1"/>
    <property type="match status" value="1"/>
</dbReference>
<proteinExistence type="predicted"/>
<dbReference type="PANTHER" id="PTHR36153">
    <property type="entry name" value="INNER MEMBRANE PROTEIN-RELATED"/>
    <property type="match status" value="1"/>
</dbReference>
<feature type="transmembrane region" description="Helical" evidence="2">
    <location>
        <begin position="21"/>
        <end position="40"/>
    </location>
</feature>
<dbReference type="InterPro" id="IPR053156">
    <property type="entry name" value="T6SS_TssM-like"/>
</dbReference>
<dbReference type="Proteomes" id="UP000218432">
    <property type="component" value="Chromosome 2"/>
</dbReference>
<evidence type="ECO:0000256" key="2">
    <source>
        <dbReference type="SAM" id="Phobius"/>
    </source>
</evidence>
<protein>
    <submittedName>
        <fullName evidence="6">Type VI secretion protein VasK</fullName>
    </submittedName>
</protein>
<dbReference type="Pfam" id="PF06761">
    <property type="entry name" value="IcmF-related"/>
    <property type="match status" value="1"/>
</dbReference>
<dbReference type="InterPro" id="IPR025743">
    <property type="entry name" value="TssM1_N"/>
</dbReference>
<feature type="transmembrane region" description="Helical" evidence="2">
    <location>
        <begin position="546"/>
        <end position="564"/>
    </location>
</feature>
<evidence type="ECO:0000259" key="5">
    <source>
        <dbReference type="Pfam" id="PF14331"/>
    </source>
</evidence>
<dbReference type="Pfam" id="PF06744">
    <property type="entry name" value="IcmF_C"/>
    <property type="match status" value="1"/>
</dbReference>
<accession>A0A1Y1BTX2</accession>
<feature type="domain" description="IcmF-related" evidence="4">
    <location>
        <begin position="605"/>
        <end position="918"/>
    </location>
</feature>
<dbReference type="InterPro" id="IPR017731">
    <property type="entry name" value="TssM1-like"/>
</dbReference>
<evidence type="ECO:0000256" key="1">
    <source>
        <dbReference type="SAM" id="MobiDB-lite"/>
    </source>
</evidence>
<feature type="domain" description="Type VI secretion system component TssM1 N-terminal" evidence="5">
    <location>
        <begin position="290"/>
        <end position="550"/>
    </location>
</feature>
<dbReference type="Pfam" id="PF14331">
    <property type="entry name" value="IcmF-related_N"/>
    <property type="match status" value="1"/>
</dbReference>
<dbReference type="EMBL" id="AP018112">
    <property type="protein sequence ID" value="BAX60997.1"/>
    <property type="molecule type" value="Genomic_DNA"/>
</dbReference>
<evidence type="ECO:0000313" key="7">
    <source>
        <dbReference type="Proteomes" id="UP000218432"/>
    </source>
</evidence>